<name>A0A1I2S4H7_9LACO</name>
<dbReference type="InterPro" id="IPR003593">
    <property type="entry name" value="AAA+_ATPase"/>
</dbReference>
<dbReference type="Pfam" id="PF01580">
    <property type="entry name" value="FtsK_SpoIIIE"/>
    <property type="match status" value="1"/>
</dbReference>
<feature type="transmembrane region" description="Helical" evidence="10">
    <location>
        <begin position="124"/>
        <end position="149"/>
    </location>
</feature>
<dbReference type="Proteomes" id="UP000182635">
    <property type="component" value="Unassembled WGS sequence"/>
</dbReference>
<dbReference type="InterPro" id="IPR036390">
    <property type="entry name" value="WH_DNA-bd_sf"/>
</dbReference>
<dbReference type="AlphaFoldDB" id="A0A1I2S4H7"/>
<feature type="transmembrane region" description="Helical" evidence="10">
    <location>
        <begin position="21"/>
        <end position="44"/>
    </location>
</feature>
<dbReference type="GO" id="GO:0007059">
    <property type="term" value="P:chromosome segregation"/>
    <property type="evidence" value="ECO:0007669"/>
    <property type="project" value="UniProtKB-KW"/>
</dbReference>
<gene>
    <name evidence="12" type="ORF">SAMN02910432_01530</name>
</gene>
<dbReference type="InterPro" id="IPR050206">
    <property type="entry name" value="FtsK/SpoIIIE/SftA"/>
</dbReference>
<comment type="subunit">
    <text evidence="8">Homohexamer. Forms a ring that surrounds DNA.</text>
</comment>
<dbReference type="Gene3D" id="3.30.980.40">
    <property type="match status" value="1"/>
</dbReference>
<dbReference type="InterPro" id="IPR027417">
    <property type="entry name" value="P-loop_NTPase"/>
</dbReference>
<keyword evidence="4 9" id="KW-0547">Nucleotide-binding</keyword>
<evidence type="ECO:0000256" key="1">
    <source>
        <dbReference type="ARBA" id="ARBA00004141"/>
    </source>
</evidence>
<keyword evidence="10" id="KW-0472">Membrane</keyword>
<dbReference type="OrthoDB" id="9807790at2"/>
<dbReference type="InterPro" id="IPR036388">
    <property type="entry name" value="WH-like_DNA-bd_sf"/>
</dbReference>
<evidence type="ECO:0000313" key="12">
    <source>
        <dbReference type="EMBL" id="SFG47708.1"/>
    </source>
</evidence>
<evidence type="ECO:0000313" key="13">
    <source>
        <dbReference type="Proteomes" id="UP000182635"/>
    </source>
</evidence>
<dbReference type="GO" id="GO:0003677">
    <property type="term" value="F:DNA binding"/>
    <property type="evidence" value="ECO:0007669"/>
    <property type="project" value="UniProtKB-KW"/>
</dbReference>
<keyword evidence="10" id="KW-1133">Transmembrane helix</keyword>
<organism evidence="12 13">
    <name type="scientific">Ligilactobacillus ruminis DSM 20403 = NBRC 102161</name>
    <dbReference type="NCBI Taxonomy" id="1423798"/>
    <lineage>
        <taxon>Bacteria</taxon>
        <taxon>Bacillati</taxon>
        <taxon>Bacillota</taxon>
        <taxon>Bacilli</taxon>
        <taxon>Lactobacillales</taxon>
        <taxon>Lactobacillaceae</taxon>
        <taxon>Ligilactobacillus</taxon>
    </lineage>
</organism>
<dbReference type="Gene3D" id="1.10.10.10">
    <property type="entry name" value="Winged helix-like DNA-binding domain superfamily/Winged helix DNA-binding domain"/>
    <property type="match status" value="1"/>
</dbReference>
<dbReference type="SUPFAM" id="SSF46785">
    <property type="entry name" value="Winged helix' DNA-binding domain"/>
    <property type="match status" value="1"/>
</dbReference>
<evidence type="ECO:0000259" key="11">
    <source>
        <dbReference type="PROSITE" id="PS50901"/>
    </source>
</evidence>
<protein>
    <recommendedName>
        <fullName evidence="3">DNA translocase FtsK</fullName>
    </recommendedName>
</protein>
<dbReference type="Pfam" id="PF17854">
    <property type="entry name" value="FtsK_alpha"/>
    <property type="match status" value="1"/>
</dbReference>
<dbReference type="InterPro" id="IPR002543">
    <property type="entry name" value="FtsK_dom"/>
</dbReference>
<dbReference type="Gene3D" id="3.40.50.300">
    <property type="entry name" value="P-loop containing nucleotide triphosphate hydrolases"/>
    <property type="match status" value="1"/>
</dbReference>
<dbReference type="PROSITE" id="PS50901">
    <property type="entry name" value="FTSK"/>
    <property type="match status" value="1"/>
</dbReference>
<evidence type="ECO:0000256" key="5">
    <source>
        <dbReference type="ARBA" id="ARBA00022829"/>
    </source>
</evidence>
<dbReference type="SMART" id="SM00382">
    <property type="entry name" value="AAA"/>
    <property type="match status" value="1"/>
</dbReference>
<keyword evidence="6 9" id="KW-0067">ATP-binding</keyword>
<proteinExistence type="inferred from homology"/>
<evidence type="ECO:0000256" key="6">
    <source>
        <dbReference type="ARBA" id="ARBA00022840"/>
    </source>
</evidence>
<dbReference type="Pfam" id="PF09397">
    <property type="entry name" value="FtsK_gamma"/>
    <property type="match status" value="1"/>
</dbReference>
<comment type="subcellular location">
    <subcellularLocation>
        <location evidence="1">Membrane</location>
        <topology evidence="1">Multi-pass membrane protein</topology>
    </subcellularLocation>
</comment>
<dbReference type="EMBL" id="FOPI01000025">
    <property type="protein sequence ID" value="SFG47708.1"/>
    <property type="molecule type" value="Genomic_DNA"/>
</dbReference>
<evidence type="ECO:0000256" key="10">
    <source>
        <dbReference type="SAM" id="Phobius"/>
    </source>
</evidence>
<feature type="binding site" evidence="9">
    <location>
        <begin position="436"/>
        <end position="443"/>
    </location>
    <ligand>
        <name>ATP</name>
        <dbReference type="ChEBI" id="CHEBI:30616"/>
    </ligand>
</feature>
<dbReference type="InterPro" id="IPR041027">
    <property type="entry name" value="FtsK_alpha"/>
</dbReference>
<accession>A0A1I2S4H7</accession>
<dbReference type="GO" id="GO:0005524">
    <property type="term" value="F:ATP binding"/>
    <property type="evidence" value="ECO:0007669"/>
    <property type="project" value="UniProtKB-UniRule"/>
</dbReference>
<keyword evidence="10" id="KW-0812">Transmembrane</keyword>
<sequence>MAQKRKKTRRKNNGIVLSEHVIGAIYILFAVLGFLGMGYLGVLLSNVLRLFVGDTYKVAFILMIILGCCLLLTGKTPKLNKKRICGLFICWSGILVMFSALMFARLDLHARFVSITWQYLSADLMYSTLGTTVGGGLVGSFLYTLTYFLTAQLGSYLAADVLCFFGLCMMLNLSAQDLIDAFGQMCYVVICWLKNAAAWLLRKIKEILSQIFAEKGKLHKKSSDVLKKYVQTEESRSEEIFDQDKSDDVTEIIEKEKDESLSDSQNEEDLGFSEETFEDSDYKLPSIDLLTDGKDTDQSSEQCTIRKNKDVLIRTLESFGVKAELKNVMLGPAVTRYELHPAIGVKVSKIVNLADDLALALAAKDIRIEAPIPGKPLIGIEVPNQNVATVAYKTIITEFKRRKGKRKPLEVPLGHNVSGNLETADLAKMPHLLIAGSTGSGKSVAINVIITSLLMNCRPETVKLMMVDPKKVELGIYKDIPHLLVPVITEPRKAARSLEKVVARMEERYERFAEKDVRNISGYNQMIEQENAKDGGKRPLMSYIVVVVDELADLMMTTGGSVQDQIVRIAQMGRAAGIHMILATQRPSVDVITGLIKANVPSRMAFAVSSGTDSRTILDSNGAEKLLGRGDMLFMPVGQNKPTRIQGAFISDEDVANVVEFVSNQRSTAFDKTMEVSDEEIEQEKRENDVDELFDDVVKFIAVEGKCSISLLQRHFSIGYNRSARIVDELEARGMVGKQEGAKPREVYVKPEE</sequence>
<feature type="domain" description="FtsK" evidence="11">
    <location>
        <begin position="418"/>
        <end position="615"/>
    </location>
</feature>
<comment type="similarity">
    <text evidence="2">Belongs to the FtsK/SpoIIIE/SftA family.</text>
</comment>
<evidence type="ECO:0000256" key="8">
    <source>
        <dbReference type="ARBA" id="ARBA00025923"/>
    </source>
</evidence>
<feature type="transmembrane region" description="Helical" evidence="10">
    <location>
        <begin position="85"/>
        <end position="104"/>
    </location>
</feature>
<evidence type="ECO:0000256" key="2">
    <source>
        <dbReference type="ARBA" id="ARBA00006474"/>
    </source>
</evidence>
<keyword evidence="7" id="KW-0238">DNA-binding</keyword>
<dbReference type="InterPro" id="IPR018541">
    <property type="entry name" value="Ftsk_gamma"/>
</dbReference>
<dbReference type="PANTHER" id="PTHR22683:SF41">
    <property type="entry name" value="DNA TRANSLOCASE FTSK"/>
    <property type="match status" value="1"/>
</dbReference>
<dbReference type="PANTHER" id="PTHR22683">
    <property type="entry name" value="SPORULATION PROTEIN RELATED"/>
    <property type="match status" value="1"/>
</dbReference>
<reference evidence="13" key="1">
    <citation type="submission" date="2016-10" db="EMBL/GenBank/DDBJ databases">
        <authorList>
            <person name="Varghese N."/>
            <person name="Submissions S."/>
        </authorList>
    </citation>
    <scope>NUCLEOTIDE SEQUENCE [LARGE SCALE GENOMIC DNA]</scope>
    <source>
        <strain evidence="13">DSM 20403</strain>
    </source>
</reference>
<evidence type="ECO:0000256" key="3">
    <source>
        <dbReference type="ARBA" id="ARBA00020887"/>
    </source>
</evidence>
<feature type="transmembrane region" description="Helical" evidence="10">
    <location>
        <begin position="56"/>
        <end position="73"/>
    </location>
</feature>
<dbReference type="GO" id="GO:0016020">
    <property type="term" value="C:membrane"/>
    <property type="evidence" value="ECO:0007669"/>
    <property type="project" value="UniProtKB-SubCell"/>
</dbReference>
<feature type="transmembrane region" description="Helical" evidence="10">
    <location>
        <begin position="156"/>
        <end position="175"/>
    </location>
</feature>
<dbReference type="RefSeq" id="WP_046922401.1">
    <property type="nucleotide sequence ID" value="NZ_AYYL01000020.1"/>
</dbReference>
<dbReference type="SMART" id="SM00843">
    <property type="entry name" value="Ftsk_gamma"/>
    <property type="match status" value="1"/>
</dbReference>
<dbReference type="SUPFAM" id="SSF52540">
    <property type="entry name" value="P-loop containing nucleoside triphosphate hydrolases"/>
    <property type="match status" value="1"/>
</dbReference>
<keyword evidence="5" id="KW-0159">Chromosome partition</keyword>
<evidence type="ECO:0000256" key="9">
    <source>
        <dbReference type="PROSITE-ProRule" id="PRU00289"/>
    </source>
</evidence>
<evidence type="ECO:0000256" key="4">
    <source>
        <dbReference type="ARBA" id="ARBA00022741"/>
    </source>
</evidence>
<evidence type="ECO:0000256" key="7">
    <source>
        <dbReference type="ARBA" id="ARBA00023125"/>
    </source>
</evidence>